<evidence type="ECO:0000313" key="1">
    <source>
        <dbReference type="EMBL" id="CAK7348609.1"/>
    </source>
</evidence>
<dbReference type="AlphaFoldDB" id="A0AAV1SAW0"/>
<evidence type="ECO:0000313" key="2">
    <source>
        <dbReference type="Proteomes" id="UP001314170"/>
    </source>
</evidence>
<protein>
    <submittedName>
        <fullName evidence="1">Uncharacterized protein</fullName>
    </submittedName>
</protein>
<proteinExistence type="predicted"/>
<dbReference type="Proteomes" id="UP001314170">
    <property type="component" value="Unassembled WGS sequence"/>
</dbReference>
<dbReference type="EMBL" id="CAWUPB010001173">
    <property type="protein sequence ID" value="CAK7348609.1"/>
    <property type="molecule type" value="Genomic_DNA"/>
</dbReference>
<name>A0AAV1SAW0_9ROSI</name>
<comment type="caution">
    <text evidence="1">The sequence shown here is derived from an EMBL/GenBank/DDBJ whole genome shotgun (WGS) entry which is preliminary data.</text>
</comment>
<sequence>MDGTCGGTCHAFPIKHAVTSNIYVEETHGKGKKVQGGRVRYKYNEEVMPSIGLENQKLTTIVSGNSHQDFPRKYHELTSKTTGRRCEYLNPPLNQLKVTTRERHRADNEGPIRRLRLFVAGGGGERLFGPLENGLYTFSLDHSLRHPFSIRAHNATLATCGMLNIGD</sequence>
<accession>A0AAV1SAW0</accession>
<keyword evidence="2" id="KW-1185">Reference proteome</keyword>
<organism evidence="1 2">
    <name type="scientific">Dovyalis caffra</name>
    <dbReference type="NCBI Taxonomy" id="77055"/>
    <lineage>
        <taxon>Eukaryota</taxon>
        <taxon>Viridiplantae</taxon>
        <taxon>Streptophyta</taxon>
        <taxon>Embryophyta</taxon>
        <taxon>Tracheophyta</taxon>
        <taxon>Spermatophyta</taxon>
        <taxon>Magnoliopsida</taxon>
        <taxon>eudicotyledons</taxon>
        <taxon>Gunneridae</taxon>
        <taxon>Pentapetalae</taxon>
        <taxon>rosids</taxon>
        <taxon>fabids</taxon>
        <taxon>Malpighiales</taxon>
        <taxon>Salicaceae</taxon>
        <taxon>Flacourtieae</taxon>
        <taxon>Dovyalis</taxon>
    </lineage>
</organism>
<reference evidence="1 2" key="1">
    <citation type="submission" date="2024-01" db="EMBL/GenBank/DDBJ databases">
        <authorList>
            <person name="Waweru B."/>
        </authorList>
    </citation>
    <scope>NUCLEOTIDE SEQUENCE [LARGE SCALE GENOMIC DNA]</scope>
</reference>
<gene>
    <name evidence="1" type="ORF">DCAF_LOCUS21310</name>
</gene>